<feature type="transmembrane region" description="Helical" evidence="1">
    <location>
        <begin position="12"/>
        <end position="29"/>
    </location>
</feature>
<dbReference type="STRING" id="1302689.RG47T_4598"/>
<dbReference type="AlphaFoldDB" id="A0A1Q6A541"/>
<accession>A0A1Q6A541</accession>
<dbReference type="RefSeq" id="WP_074491894.1">
    <property type="nucleotide sequence ID" value="NZ_FPAM01000007.1"/>
</dbReference>
<organism evidence="2 3">
    <name type="scientific">Mucilaginibacter polytrichastri</name>
    <dbReference type="NCBI Taxonomy" id="1302689"/>
    <lineage>
        <taxon>Bacteria</taxon>
        <taxon>Pseudomonadati</taxon>
        <taxon>Bacteroidota</taxon>
        <taxon>Sphingobacteriia</taxon>
        <taxon>Sphingobacteriales</taxon>
        <taxon>Sphingobacteriaceae</taxon>
        <taxon>Mucilaginibacter</taxon>
    </lineage>
</organism>
<dbReference type="EMBL" id="MPPL01000001">
    <property type="protein sequence ID" value="OKS89117.1"/>
    <property type="molecule type" value="Genomic_DNA"/>
</dbReference>
<dbReference type="Proteomes" id="UP000186720">
    <property type="component" value="Unassembled WGS sequence"/>
</dbReference>
<proteinExistence type="predicted"/>
<sequence length="60" mass="6686">MTHHEEEENYNYIYYIVAIVSGMFTGAIIEKGIVWILVGAVLGLLSAALYIRTLAKSSHD</sequence>
<evidence type="ECO:0000313" key="3">
    <source>
        <dbReference type="Proteomes" id="UP000186720"/>
    </source>
</evidence>
<keyword evidence="1" id="KW-0472">Membrane</keyword>
<keyword evidence="1" id="KW-1133">Transmembrane helix</keyword>
<comment type="caution">
    <text evidence="2">The sequence shown here is derived from an EMBL/GenBank/DDBJ whole genome shotgun (WGS) entry which is preliminary data.</text>
</comment>
<evidence type="ECO:0000256" key="1">
    <source>
        <dbReference type="SAM" id="Phobius"/>
    </source>
</evidence>
<feature type="transmembrane region" description="Helical" evidence="1">
    <location>
        <begin position="35"/>
        <end position="55"/>
    </location>
</feature>
<keyword evidence="3" id="KW-1185">Reference proteome</keyword>
<gene>
    <name evidence="2" type="ORF">RG47T_4598</name>
</gene>
<keyword evidence="1" id="KW-0812">Transmembrane</keyword>
<evidence type="ECO:0000313" key="2">
    <source>
        <dbReference type="EMBL" id="OKS89117.1"/>
    </source>
</evidence>
<reference evidence="2 3" key="1">
    <citation type="submission" date="2016-11" db="EMBL/GenBank/DDBJ databases">
        <title>Whole Genome Sequencing of Mucilaginibacter polytrichastri RG4-7(T) isolated from the moss sample.</title>
        <authorList>
            <person name="Li Y."/>
        </authorList>
    </citation>
    <scope>NUCLEOTIDE SEQUENCE [LARGE SCALE GENOMIC DNA]</scope>
    <source>
        <strain evidence="2 3">RG4-7</strain>
    </source>
</reference>
<name>A0A1Q6A541_9SPHI</name>
<protein>
    <submittedName>
        <fullName evidence="2">Uncharacterized protein</fullName>
    </submittedName>
</protein>